<feature type="region of interest" description="Disordered" evidence="1">
    <location>
        <begin position="317"/>
        <end position="339"/>
    </location>
</feature>
<feature type="compositionally biased region" description="Polar residues" evidence="1">
    <location>
        <begin position="432"/>
        <end position="445"/>
    </location>
</feature>
<gene>
    <name evidence="3" type="ORF">UCREL1_4534</name>
</gene>
<sequence>MDFAYPFSISGELPSRLKPVDNPSNIIDGRASANATPRSIRRSSGNVSSTSNINNDVSFPPLKGISRSKLHDFYVTNEAELTKHISTAAGATEVLWGGDQWFLRWYEAATPSSSPSSSSRGTNNGPESHSIVKHALVPQSHIAPVVDVVLSRFRARRLSWVVGPGDGPCQGLLEVVLINRGLWLEDEQPVMVVDLEKTLPPLLVGGSSTRSTRLMPRDSTASFCGSRSGRQGATTTATAAVTATSTRAFPPPYQLDSEVRQSAFNPVKVGQRLMHPPQFSRLRPRQPEPPQQQPSNSALADYQLQLMLLEQQNKKRLMMQRDADETESAPLEQQGNKLEEEEYRMPITIFEQQSREKMLTQRKLDQMRLKVEEVRKRAEWRNQLMLHYQEMDIEPAKEEREVDSTAVNKKRLTMARKQHEEEVDAREKKKQQQQSTSGWEQGSQTPPTPHYETLNLLAEQKEGDADMVLVESADIDLVQTGVGVFHTIEKHESEPDDVNNNNNDDDDNKLHNKPEPSPLPPLSAPERKCHVCHNSIMITLLVSPSEVEDWVRTWAHEARGGAPGGDGEADIAHWTSVYRALVSTLPSSQFAMYVARDISRSNTDDNIVGTGYLHLHAGVASIHGIAVLPGYRRRGIGNSLTRYGMKIAHEEGAKIAMLTATRSGANVFRRLGFRDFGRAKLFTWRPSVREVEAVKQSELKADAEEEGWDWVSSSP</sequence>
<dbReference type="Proteomes" id="UP000012174">
    <property type="component" value="Unassembled WGS sequence"/>
</dbReference>
<feature type="compositionally biased region" description="Polar residues" evidence="1">
    <location>
        <begin position="33"/>
        <end position="53"/>
    </location>
</feature>
<dbReference type="InterPro" id="IPR000182">
    <property type="entry name" value="GNAT_dom"/>
</dbReference>
<keyword evidence="3" id="KW-0808">Transferase</keyword>
<dbReference type="InterPro" id="IPR016181">
    <property type="entry name" value="Acyl_CoA_acyltransferase"/>
</dbReference>
<evidence type="ECO:0000259" key="2">
    <source>
        <dbReference type="PROSITE" id="PS51186"/>
    </source>
</evidence>
<feature type="region of interest" description="Disordered" evidence="1">
    <location>
        <begin position="207"/>
        <end position="231"/>
    </location>
</feature>
<feature type="region of interest" description="Disordered" evidence="1">
    <location>
        <begin position="397"/>
        <end position="451"/>
    </location>
</feature>
<accession>M7SVZ7</accession>
<evidence type="ECO:0000313" key="3">
    <source>
        <dbReference type="EMBL" id="EMR68452.1"/>
    </source>
</evidence>
<reference evidence="4" key="1">
    <citation type="journal article" date="2013" name="Genome Announc.">
        <title>Draft genome sequence of the grapevine dieback fungus Eutypa lata UCR-EL1.</title>
        <authorList>
            <person name="Blanco-Ulate B."/>
            <person name="Rolshausen P.E."/>
            <person name="Cantu D."/>
        </authorList>
    </citation>
    <scope>NUCLEOTIDE SEQUENCE [LARGE SCALE GENOMIC DNA]</scope>
    <source>
        <strain evidence="4">UCR-EL1</strain>
    </source>
</reference>
<dbReference type="Gene3D" id="3.40.630.30">
    <property type="match status" value="1"/>
</dbReference>
<dbReference type="EMBL" id="KB706239">
    <property type="protein sequence ID" value="EMR68452.1"/>
    <property type="molecule type" value="Genomic_DNA"/>
</dbReference>
<name>M7SVZ7_EUTLA</name>
<feature type="region of interest" description="Disordered" evidence="1">
    <location>
        <begin position="20"/>
        <end position="53"/>
    </location>
</feature>
<dbReference type="HOGENOM" id="CLU_386361_0_0_1"/>
<dbReference type="GO" id="GO:0016747">
    <property type="term" value="F:acyltransferase activity, transferring groups other than amino-acyl groups"/>
    <property type="evidence" value="ECO:0007669"/>
    <property type="project" value="InterPro"/>
</dbReference>
<feature type="domain" description="N-acetyltransferase" evidence="2">
    <location>
        <begin position="540"/>
        <end position="698"/>
    </location>
</feature>
<evidence type="ECO:0000256" key="1">
    <source>
        <dbReference type="SAM" id="MobiDB-lite"/>
    </source>
</evidence>
<dbReference type="PROSITE" id="PS51186">
    <property type="entry name" value="GNAT"/>
    <property type="match status" value="1"/>
</dbReference>
<dbReference type="OrthoDB" id="4759159at2759"/>
<organism evidence="3 4">
    <name type="scientific">Eutypa lata (strain UCR-EL1)</name>
    <name type="common">Grapevine dieback disease fungus</name>
    <name type="synonym">Eutypa armeniacae</name>
    <dbReference type="NCBI Taxonomy" id="1287681"/>
    <lineage>
        <taxon>Eukaryota</taxon>
        <taxon>Fungi</taxon>
        <taxon>Dikarya</taxon>
        <taxon>Ascomycota</taxon>
        <taxon>Pezizomycotina</taxon>
        <taxon>Sordariomycetes</taxon>
        <taxon>Xylariomycetidae</taxon>
        <taxon>Xylariales</taxon>
        <taxon>Diatrypaceae</taxon>
        <taxon>Eutypa</taxon>
    </lineage>
</organism>
<feature type="region of interest" description="Disordered" evidence="1">
    <location>
        <begin position="490"/>
        <end position="525"/>
    </location>
</feature>
<feature type="compositionally biased region" description="Polar residues" evidence="1">
    <location>
        <begin position="219"/>
        <end position="231"/>
    </location>
</feature>
<dbReference type="KEGG" id="ela:UCREL1_4534"/>
<dbReference type="AlphaFoldDB" id="M7SVZ7"/>
<keyword evidence="4" id="KW-1185">Reference proteome</keyword>
<dbReference type="SUPFAM" id="SSF55729">
    <property type="entry name" value="Acyl-CoA N-acyltransferases (Nat)"/>
    <property type="match status" value="1"/>
</dbReference>
<proteinExistence type="predicted"/>
<dbReference type="CDD" id="cd04301">
    <property type="entry name" value="NAT_SF"/>
    <property type="match status" value="1"/>
</dbReference>
<protein>
    <submittedName>
        <fullName evidence="3">Putative acetyltransferase protein</fullName>
    </submittedName>
</protein>
<dbReference type="Pfam" id="PF00583">
    <property type="entry name" value="Acetyltransf_1"/>
    <property type="match status" value="1"/>
</dbReference>
<evidence type="ECO:0000313" key="4">
    <source>
        <dbReference type="Proteomes" id="UP000012174"/>
    </source>
</evidence>